<sequence length="171" mass="18449">MLTLLGFGWSIGAAVVIAREYLLIGGLLVLLSGAFDMFDGALARAKDQSTRFGAILDSTLDRLSEAAVLLGLLVLYVGLDSTWEVLLIYIAIVGSILVSYIRARAEGLGLKCEVGIFTRAERVVVLALGLILGHWFDKAVLVALCILAALAWVTVIQRLIYLRGQMRKEGG</sequence>
<feature type="transmembrane region" description="Helical" evidence="2">
    <location>
        <begin position="114"/>
        <end position="133"/>
    </location>
</feature>
<dbReference type="PROSITE" id="PS00379">
    <property type="entry name" value="CDP_ALCOHOL_P_TRANSF"/>
    <property type="match status" value="1"/>
</dbReference>
<reference evidence="3" key="1">
    <citation type="journal article" date="2014" name="Front. Microbiol.">
        <title>High frequency of phylogenetically diverse reductive dehalogenase-homologous genes in deep subseafloor sedimentary metagenomes.</title>
        <authorList>
            <person name="Kawai M."/>
            <person name="Futagami T."/>
            <person name="Toyoda A."/>
            <person name="Takaki Y."/>
            <person name="Nishi S."/>
            <person name="Hori S."/>
            <person name="Arai W."/>
            <person name="Tsubouchi T."/>
            <person name="Morono Y."/>
            <person name="Uchiyama I."/>
            <person name="Ito T."/>
            <person name="Fujiyama A."/>
            <person name="Inagaki F."/>
            <person name="Takami H."/>
        </authorList>
    </citation>
    <scope>NUCLEOTIDE SEQUENCE</scope>
    <source>
        <strain evidence="3">Expedition CK06-06</strain>
    </source>
</reference>
<evidence type="ECO:0008006" key="4">
    <source>
        <dbReference type="Google" id="ProtNLM"/>
    </source>
</evidence>
<accession>X0VL54</accession>
<organism evidence="3">
    <name type="scientific">marine sediment metagenome</name>
    <dbReference type="NCBI Taxonomy" id="412755"/>
    <lineage>
        <taxon>unclassified sequences</taxon>
        <taxon>metagenomes</taxon>
        <taxon>ecological metagenomes</taxon>
    </lineage>
</organism>
<proteinExistence type="predicted"/>
<keyword evidence="2" id="KW-0472">Membrane</keyword>
<dbReference type="InterPro" id="IPR043130">
    <property type="entry name" value="CDP-OH_PTrfase_TM_dom"/>
</dbReference>
<comment type="caution">
    <text evidence="3">The sequence shown here is derived from an EMBL/GenBank/DDBJ whole genome shotgun (WGS) entry which is preliminary data.</text>
</comment>
<keyword evidence="1" id="KW-0808">Transferase</keyword>
<protein>
    <recommendedName>
        <fullName evidence="4">CDP-alcohol phosphatidyltransferase family protein</fullName>
    </recommendedName>
</protein>
<evidence type="ECO:0000256" key="1">
    <source>
        <dbReference type="ARBA" id="ARBA00022679"/>
    </source>
</evidence>
<dbReference type="InterPro" id="IPR048254">
    <property type="entry name" value="CDP_ALCOHOL_P_TRANSF_CS"/>
</dbReference>
<keyword evidence="2" id="KW-0812">Transmembrane</keyword>
<dbReference type="EMBL" id="BARS01036799">
    <property type="protein sequence ID" value="GAG19029.1"/>
    <property type="molecule type" value="Genomic_DNA"/>
</dbReference>
<dbReference type="AlphaFoldDB" id="X0VL54"/>
<dbReference type="GO" id="GO:0008654">
    <property type="term" value="P:phospholipid biosynthetic process"/>
    <property type="evidence" value="ECO:0007669"/>
    <property type="project" value="InterPro"/>
</dbReference>
<keyword evidence="2" id="KW-1133">Transmembrane helix</keyword>
<dbReference type="GO" id="GO:0016780">
    <property type="term" value="F:phosphotransferase activity, for other substituted phosphate groups"/>
    <property type="evidence" value="ECO:0007669"/>
    <property type="project" value="InterPro"/>
</dbReference>
<dbReference type="Gene3D" id="1.20.120.1760">
    <property type="match status" value="1"/>
</dbReference>
<evidence type="ECO:0000313" key="3">
    <source>
        <dbReference type="EMBL" id="GAG19029.1"/>
    </source>
</evidence>
<dbReference type="GO" id="GO:0016020">
    <property type="term" value="C:membrane"/>
    <property type="evidence" value="ECO:0007669"/>
    <property type="project" value="InterPro"/>
</dbReference>
<dbReference type="Pfam" id="PF01066">
    <property type="entry name" value="CDP-OH_P_transf"/>
    <property type="match status" value="1"/>
</dbReference>
<dbReference type="InterPro" id="IPR000462">
    <property type="entry name" value="CDP-OH_P_trans"/>
</dbReference>
<feature type="transmembrane region" description="Helical" evidence="2">
    <location>
        <begin position="85"/>
        <end position="102"/>
    </location>
</feature>
<gene>
    <name evidence="3" type="ORF">S01H1_56506</name>
</gene>
<feature type="transmembrane region" description="Helical" evidence="2">
    <location>
        <begin position="139"/>
        <end position="161"/>
    </location>
</feature>
<name>X0VL54_9ZZZZ</name>
<evidence type="ECO:0000256" key="2">
    <source>
        <dbReference type="SAM" id="Phobius"/>
    </source>
</evidence>